<evidence type="ECO:0008006" key="5">
    <source>
        <dbReference type="Google" id="ProtNLM"/>
    </source>
</evidence>
<evidence type="ECO:0000313" key="3">
    <source>
        <dbReference type="EMBL" id="UUI73983.1"/>
    </source>
</evidence>
<evidence type="ECO:0000313" key="4">
    <source>
        <dbReference type="Proteomes" id="UP001316189"/>
    </source>
</evidence>
<keyword evidence="2" id="KW-0812">Transmembrane</keyword>
<name>A0ABY5KWA1_9CELL</name>
<protein>
    <recommendedName>
        <fullName evidence="5">DZANK-type domain-containing protein</fullName>
    </recommendedName>
</protein>
<organism evidence="3 4">
    <name type="scientific">Cellulomonas chengniuliangii</name>
    <dbReference type="NCBI Taxonomy" id="2968084"/>
    <lineage>
        <taxon>Bacteria</taxon>
        <taxon>Bacillati</taxon>
        <taxon>Actinomycetota</taxon>
        <taxon>Actinomycetes</taxon>
        <taxon>Micrococcales</taxon>
        <taxon>Cellulomonadaceae</taxon>
        <taxon>Cellulomonas</taxon>
    </lineage>
</organism>
<dbReference type="Proteomes" id="UP001316189">
    <property type="component" value="Chromosome"/>
</dbReference>
<evidence type="ECO:0000256" key="1">
    <source>
        <dbReference type="SAM" id="MobiDB-lite"/>
    </source>
</evidence>
<proteinExistence type="predicted"/>
<dbReference type="RefSeq" id="WP_227569309.1">
    <property type="nucleotide sequence ID" value="NZ_CP101988.1"/>
</dbReference>
<keyword evidence="2" id="KW-1133">Transmembrane helix</keyword>
<accession>A0ABY5KWA1</accession>
<feature type="region of interest" description="Disordered" evidence="1">
    <location>
        <begin position="1"/>
        <end position="21"/>
    </location>
</feature>
<evidence type="ECO:0000256" key="2">
    <source>
        <dbReference type="SAM" id="Phobius"/>
    </source>
</evidence>
<sequence>MTTQEQAGSHEGGAPELPARPSAVPVARQCPQCALPGTVVSGRRSADDFCGRCDFPLFWAGDRVERALVDEGVEDSLRRSPGTVGSAALASTPCPGCAELNVPSATRCVRCGSGMTPPPPVVHVPPAPEPFTLPPLAQLGAWRLLPWNAVGAGCGLALVLGAVAAWPLR</sequence>
<keyword evidence="4" id="KW-1185">Reference proteome</keyword>
<keyword evidence="2" id="KW-0472">Membrane</keyword>
<dbReference type="EMBL" id="CP101988">
    <property type="protein sequence ID" value="UUI73983.1"/>
    <property type="molecule type" value="Genomic_DNA"/>
</dbReference>
<feature type="transmembrane region" description="Helical" evidence="2">
    <location>
        <begin position="144"/>
        <end position="166"/>
    </location>
</feature>
<gene>
    <name evidence="3" type="ORF">NP064_09000</name>
</gene>
<reference evidence="3 4" key="1">
    <citation type="submission" date="2022-07" db="EMBL/GenBank/DDBJ databases">
        <title>Novel species in genus cellulomonas.</title>
        <authorList>
            <person name="Ye L."/>
        </authorList>
    </citation>
    <scope>NUCLEOTIDE SEQUENCE [LARGE SCALE GENOMIC DNA]</scope>
    <source>
        <strain evidence="4">zg-Y338</strain>
    </source>
</reference>